<evidence type="ECO:0000256" key="3">
    <source>
        <dbReference type="ARBA" id="ARBA00022737"/>
    </source>
</evidence>
<dbReference type="GO" id="GO:0016866">
    <property type="term" value="F:intramolecular transferase activity"/>
    <property type="evidence" value="ECO:0007669"/>
    <property type="project" value="InterPro"/>
</dbReference>
<feature type="domain" description="Squalene cyclase N-terminal" evidence="6">
    <location>
        <begin position="14"/>
        <end position="291"/>
    </location>
</feature>
<dbReference type="STRING" id="1601833.SAMN05518684_11466"/>
<dbReference type="InterPro" id="IPR008930">
    <property type="entry name" value="Terpenoid_cyclase/PrenylTrfase"/>
</dbReference>
<dbReference type="InterPro" id="IPR018333">
    <property type="entry name" value="Squalene_cyclase"/>
</dbReference>
<dbReference type="Proteomes" id="UP000198571">
    <property type="component" value="Unassembled WGS sequence"/>
</dbReference>
<dbReference type="InterPro" id="IPR032696">
    <property type="entry name" value="SQ_cyclase_C"/>
</dbReference>
<sequence>MKNTINNTIDDLINELQNSQKSDGSWRFCFESGPMSDAYMIILMRSLKDPDEKLINLLVNRLLSVQSQDGTWKLFHDESKGNLSATIEAYFALVYSGYVDEEGDKMIKARSFIINSGGLINAHELTKVMLSLTGQIKWPVKMQLPIEFLLLPRSSPISLFDFVGYARVHIVPILIASNYNYFIRHDDTPDLSDLLIRYEREDDSAELSRSLLKSIKSEINKIIELPKNLRKRAFEKGKDFMLARLEPDGTLYSYFSSTFFMVFALLALGYSKNDPVIISSIKSMKTLICKTRQGYHIQNPTSTLWDTALISHALQLAGVNSRDPGILKAADYIKSRQQFTYGDWVLNNPSAIPGGWGFSDINTLQPDVDDTTAALRAIKGLTSGDSWARGLAWVLSMQNGDGGWAAFEKNRDNYILTLLPVPEAGRVFIDPSTADLTGRTLEFLGKYANLDSNYPEVKRAVYWLIKNQEKNGSWYGRWGISYIYGTWAAISGLRAAGIRKSNRAVVRGAAWLRSVQNEDGGWGESCFSDIQKKYVPLDASTPSQTAWALDALIAVDNKPTHTINKGVEQLVHSVHKTDWTTDYPTGAGLPGAFYIHYHSYRYIWPLMSLSNYKNKYL</sequence>
<dbReference type="Pfam" id="PF13243">
    <property type="entry name" value="SQHop_cyclase_C"/>
    <property type="match status" value="1"/>
</dbReference>
<dbReference type="AlphaFoldDB" id="A0A1H9W537"/>
<keyword evidence="4" id="KW-0413">Isomerase</keyword>
<dbReference type="PANTHER" id="PTHR11764:SF20">
    <property type="entry name" value="LANOSTEROL SYNTHASE"/>
    <property type="match status" value="1"/>
</dbReference>
<evidence type="ECO:0000259" key="5">
    <source>
        <dbReference type="Pfam" id="PF13243"/>
    </source>
</evidence>
<name>A0A1H9W537_9BACI</name>
<dbReference type="SFLD" id="SFLDG01016">
    <property type="entry name" value="Prenyltransferase_Like_2"/>
    <property type="match status" value="1"/>
</dbReference>
<feature type="domain" description="Squalene cyclase C-terminal" evidence="5">
    <location>
        <begin position="302"/>
        <end position="614"/>
    </location>
</feature>
<comment type="pathway">
    <text evidence="1">Secondary metabolite biosynthesis; hopanoid biosynthesis.</text>
</comment>
<evidence type="ECO:0000313" key="8">
    <source>
        <dbReference type="Proteomes" id="UP000198571"/>
    </source>
</evidence>
<dbReference type="InterPro" id="IPR032697">
    <property type="entry name" value="SQ_cyclase_N"/>
</dbReference>
<keyword evidence="3" id="KW-0677">Repeat</keyword>
<dbReference type="SUPFAM" id="SSF48239">
    <property type="entry name" value="Terpenoid cyclases/Protein prenyltransferases"/>
    <property type="match status" value="2"/>
</dbReference>
<evidence type="ECO:0000313" key="7">
    <source>
        <dbReference type="EMBL" id="SES28787.1"/>
    </source>
</evidence>
<reference evidence="8" key="1">
    <citation type="submission" date="2016-10" db="EMBL/GenBank/DDBJ databases">
        <authorList>
            <person name="Varghese N."/>
            <person name="Submissions S."/>
        </authorList>
    </citation>
    <scope>NUCLEOTIDE SEQUENCE [LARGE SCALE GENOMIC DNA]</scope>
    <source>
        <strain evidence="8">S9</strain>
    </source>
</reference>
<evidence type="ECO:0000259" key="6">
    <source>
        <dbReference type="Pfam" id="PF13249"/>
    </source>
</evidence>
<protein>
    <submittedName>
        <fullName evidence="7">Sporulenol synthase</fullName>
    </submittedName>
</protein>
<dbReference type="UniPathway" id="UPA00337"/>
<accession>A0A1H9W537</accession>
<dbReference type="Gene3D" id="1.50.10.20">
    <property type="match status" value="2"/>
</dbReference>
<organism evidence="7 8">
    <name type="scientific">Salipaludibacillus aurantiacus</name>
    <dbReference type="NCBI Taxonomy" id="1601833"/>
    <lineage>
        <taxon>Bacteria</taxon>
        <taxon>Bacillati</taxon>
        <taxon>Bacillota</taxon>
        <taxon>Bacilli</taxon>
        <taxon>Bacillales</taxon>
        <taxon>Bacillaceae</taxon>
    </lineage>
</organism>
<dbReference type="EMBL" id="FOGT01000014">
    <property type="protein sequence ID" value="SES28787.1"/>
    <property type="molecule type" value="Genomic_DNA"/>
</dbReference>
<dbReference type="PANTHER" id="PTHR11764">
    <property type="entry name" value="TERPENE CYCLASE/MUTASE FAMILY MEMBER"/>
    <property type="match status" value="1"/>
</dbReference>
<dbReference type="OrthoDB" id="9758578at2"/>
<evidence type="ECO:0000256" key="2">
    <source>
        <dbReference type="ARBA" id="ARBA00009755"/>
    </source>
</evidence>
<dbReference type="InterPro" id="IPR006400">
    <property type="entry name" value="Hopene-cyclase"/>
</dbReference>
<dbReference type="Pfam" id="PF13249">
    <property type="entry name" value="SQHop_cyclase_N"/>
    <property type="match status" value="1"/>
</dbReference>
<evidence type="ECO:0000256" key="1">
    <source>
        <dbReference type="ARBA" id="ARBA00004999"/>
    </source>
</evidence>
<proteinExistence type="inferred from homology"/>
<gene>
    <name evidence="7" type="ORF">SAMN05518684_11466</name>
</gene>
<comment type="similarity">
    <text evidence="2">Belongs to the terpene cyclase/mutase family.</text>
</comment>
<dbReference type="GO" id="GO:0016104">
    <property type="term" value="P:triterpenoid biosynthetic process"/>
    <property type="evidence" value="ECO:0007669"/>
    <property type="project" value="InterPro"/>
</dbReference>
<dbReference type="RefSeq" id="WP_093054200.1">
    <property type="nucleotide sequence ID" value="NZ_FOGT01000014.1"/>
</dbReference>
<evidence type="ECO:0000256" key="4">
    <source>
        <dbReference type="ARBA" id="ARBA00023235"/>
    </source>
</evidence>
<keyword evidence="8" id="KW-1185">Reference proteome</keyword>
<dbReference type="NCBIfam" id="TIGR01507">
    <property type="entry name" value="hopene_cyclase"/>
    <property type="match status" value="1"/>
</dbReference>
<dbReference type="NCBIfam" id="TIGR01787">
    <property type="entry name" value="squalene_cyclas"/>
    <property type="match status" value="1"/>
</dbReference>
<dbReference type="GO" id="GO:0005811">
    <property type="term" value="C:lipid droplet"/>
    <property type="evidence" value="ECO:0007669"/>
    <property type="project" value="InterPro"/>
</dbReference>